<dbReference type="PANTHER" id="PTHR45527">
    <property type="entry name" value="NONRIBOSOMAL PEPTIDE SYNTHETASE"/>
    <property type="match status" value="1"/>
</dbReference>
<organism evidence="3 4">
    <name type="scientific">Amycolatopsis eburnea</name>
    <dbReference type="NCBI Taxonomy" id="2267691"/>
    <lineage>
        <taxon>Bacteria</taxon>
        <taxon>Bacillati</taxon>
        <taxon>Actinomycetota</taxon>
        <taxon>Actinomycetes</taxon>
        <taxon>Pseudonocardiales</taxon>
        <taxon>Pseudonocardiaceae</taxon>
        <taxon>Amycolatopsis</taxon>
    </lineage>
</organism>
<dbReference type="InterPro" id="IPR010071">
    <property type="entry name" value="AA_adenyl_dom"/>
</dbReference>
<dbReference type="Gene3D" id="2.30.38.10">
    <property type="entry name" value="Luciferase, Domain 3"/>
    <property type="match status" value="1"/>
</dbReference>
<dbReference type="SUPFAM" id="SSF56801">
    <property type="entry name" value="Acetyl-CoA synthetase-like"/>
    <property type="match status" value="1"/>
</dbReference>
<accession>A0A427SUP6</accession>
<dbReference type="GO" id="GO:0003824">
    <property type="term" value="F:catalytic activity"/>
    <property type="evidence" value="ECO:0007669"/>
    <property type="project" value="InterPro"/>
</dbReference>
<comment type="cofactor">
    <cofactor evidence="1">
        <name>pantetheine 4'-phosphate</name>
        <dbReference type="ChEBI" id="CHEBI:47942"/>
    </cofactor>
</comment>
<dbReference type="PROSITE" id="PS50075">
    <property type="entry name" value="CARRIER"/>
    <property type="match status" value="1"/>
</dbReference>
<dbReference type="GO" id="GO:0005737">
    <property type="term" value="C:cytoplasm"/>
    <property type="evidence" value="ECO:0007669"/>
    <property type="project" value="TreeGrafter"/>
</dbReference>
<dbReference type="InterPro" id="IPR000873">
    <property type="entry name" value="AMP-dep_synth/lig_dom"/>
</dbReference>
<name>A0A427SUP6_9PSEU</name>
<dbReference type="Gene3D" id="3.30.559.30">
    <property type="entry name" value="Nonribosomal peptide synthetase, condensation domain"/>
    <property type="match status" value="1"/>
</dbReference>
<dbReference type="Pfam" id="PF00668">
    <property type="entry name" value="Condensation"/>
    <property type="match status" value="1"/>
</dbReference>
<protein>
    <submittedName>
        <fullName evidence="3">Amino acid adenylation domain-containing protein</fullName>
    </submittedName>
</protein>
<dbReference type="Pfam" id="PF00550">
    <property type="entry name" value="PP-binding"/>
    <property type="match status" value="1"/>
</dbReference>
<dbReference type="Gene3D" id="3.30.300.30">
    <property type="match status" value="1"/>
</dbReference>
<evidence type="ECO:0000313" key="3">
    <source>
        <dbReference type="EMBL" id="RSD07769.1"/>
    </source>
</evidence>
<dbReference type="InterPro" id="IPR009081">
    <property type="entry name" value="PP-bd_ACP"/>
</dbReference>
<dbReference type="InterPro" id="IPR025110">
    <property type="entry name" value="AMP-bd_C"/>
</dbReference>
<dbReference type="PANTHER" id="PTHR45527:SF1">
    <property type="entry name" value="FATTY ACID SYNTHASE"/>
    <property type="match status" value="1"/>
</dbReference>
<reference evidence="3 4" key="1">
    <citation type="submission" date="2018-12" db="EMBL/GenBank/DDBJ databases">
        <title>Amycolatopsis eburnea sp. nov. actinomycete associate with arbuscular mycorrhiza fungal spore.</title>
        <authorList>
            <person name="Lumyong S."/>
            <person name="Chaiya L."/>
        </authorList>
    </citation>
    <scope>NUCLEOTIDE SEQUENCE [LARGE SCALE GENOMIC DNA]</scope>
    <source>
        <strain evidence="3 4">GLM-1</strain>
    </source>
</reference>
<dbReference type="GO" id="GO:0043041">
    <property type="term" value="P:amino acid activation for nonribosomal peptide biosynthetic process"/>
    <property type="evidence" value="ECO:0007669"/>
    <property type="project" value="TreeGrafter"/>
</dbReference>
<dbReference type="InterPro" id="IPR045851">
    <property type="entry name" value="AMP-bd_C_sf"/>
</dbReference>
<dbReference type="EMBL" id="RSEC01000063">
    <property type="protein sequence ID" value="RSD07769.1"/>
    <property type="molecule type" value="Genomic_DNA"/>
</dbReference>
<dbReference type="PROSITE" id="PS00455">
    <property type="entry name" value="AMP_BINDING"/>
    <property type="match status" value="1"/>
</dbReference>
<sequence>MPESGGSVGSLRLDECFLDQVRERPDAVAVCGDTTLTYRELADRATAVAAGLQRLGVTRETLVGMAFPRGVDAVVAAVGITLAGGAYVPISPAAPGKRIGELLADNDIGIVVAADAGLVQAVAPEGVEVAGLSRVEAWGSGTESVTAPPPLDERSPLAHVLFTSGSTGKPKGVLIEHAGIFRVVREPEFLAFGPDDHVLHASPLEFDAATMEIWGALLNGARLCIVGAETVVVPVRFAAALREHRVTWAFVTSALFNQLVDDEPAIFAPLGKVFTGGDVVSPRHLELVRAHSPGLALHAAYGPTENTIFTTVHPIDAEPGGPVPLGRPLGGTTVLVLDEHGVPVAPGVIGELCTGGSGVARGYLNRPELTAERFVDVDGVRYYRTGDQARQDADGLLHFHGRVDGQVKIRGHRIEIAEVITALYAVPGVRDAYAQPVGDTVQDKRLVAYLVAPDTDEAAVRAELAAALPDYLVPDQFLWLDRLPLNVNGKVDTARLPAPGAARAKVRHTEAEGRLAELWGEVLGLPADTIGPAEDFLAIGGSSLKLGALLGKLDRRLGVRLGYAEALRARTLAGMTAALDGAATGHAPPIPEPAPGTRVPLHPRQLALYAHWAADPDSVAYNVPVRLRLRGPLDPARLRRAVRALAGRHDALRMTFVLAEGGVRQVAAPGTGVAFEVLDAPVPDVPARFVRPFRLDAPPLLRALLVPAGPGGHDLYLDTHHIVLDGLSLRVLVADLLDLYLGEEPAPAPSFAGAAKWCHDRGDDPAAEAFWLAELAGPPTADLPLDRPRGTRRATAGAVARRELPASELARVEEAARQAGTTPFTAVLTAYVAALARRTGEHDFVIGTPTSGRTAHPDLDRVVGMFANVVGLRAKPAEGGDLGGLLRDLDDRRAAALSYPDHPAEPLARRLGIARDPARNALFDAVFAYQDLEFYEFAKGGLEVSAELVNPGTTRYDLNLQAYRRPDRLVLDLEYATALFDRDSAEHLLDECLRALAELAADPRTPVFRTAPTTATPAERAPVR</sequence>
<dbReference type="CDD" id="cd19531">
    <property type="entry name" value="LCL_NRPS-like"/>
    <property type="match status" value="1"/>
</dbReference>
<gene>
    <name evidence="3" type="ORF">EIY87_44035</name>
</gene>
<dbReference type="Proteomes" id="UP000267081">
    <property type="component" value="Unassembled WGS sequence"/>
</dbReference>
<dbReference type="GO" id="GO:0031177">
    <property type="term" value="F:phosphopantetheine binding"/>
    <property type="evidence" value="ECO:0007669"/>
    <property type="project" value="TreeGrafter"/>
</dbReference>
<dbReference type="Pfam" id="PF13193">
    <property type="entry name" value="AMP-binding_C"/>
    <property type="match status" value="1"/>
</dbReference>
<evidence type="ECO:0000313" key="4">
    <source>
        <dbReference type="Proteomes" id="UP000267081"/>
    </source>
</evidence>
<dbReference type="InterPro" id="IPR001242">
    <property type="entry name" value="Condensation_dom"/>
</dbReference>
<dbReference type="Gene3D" id="1.10.1200.10">
    <property type="entry name" value="ACP-like"/>
    <property type="match status" value="1"/>
</dbReference>
<evidence type="ECO:0000259" key="2">
    <source>
        <dbReference type="PROSITE" id="PS50075"/>
    </source>
</evidence>
<dbReference type="Gene3D" id="3.40.50.980">
    <property type="match status" value="2"/>
</dbReference>
<comment type="caution">
    <text evidence="3">The sequence shown here is derived from an EMBL/GenBank/DDBJ whole genome shotgun (WGS) entry which is preliminary data.</text>
</comment>
<dbReference type="AlphaFoldDB" id="A0A427SUP6"/>
<feature type="domain" description="Carrier" evidence="2">
    <location>
        <begin position="509"/>
        <end position="583"/>
    </location>
</feature>
<dbReference type="Pfam" id="PF00501">
    <property type="entry name" value="AMP-binding"/>
    <property type="match status" value="1"/>
</dbReference>
<dbReference type="Gene3D" id="3.30.559.10">
    <property type="entry name" value="Chloramphenicol acetyltransferase-like domain"/>
    <property type="match status" value="1"/>
</dbReference>
<dbReference type="InterPro" id="IPR036736">
    <property type="entry name" value="ACP-like_sf"/>
</dbReference>
<dbReference type="GO" id="GO:0044550">
    <property type="term" value="P:secondary metabolite biosynthetic process"/>
    <property type="evidence" value="ECO:0007669"/>
    <property type="project" value="TreeGrafter"/>
</dbReference>
<dbReference type="NCBIfam" id="TIGR01733">
    <property type="entry name" value="AA-adenyl-dom"/>
    <property type="match status" value="1"/>
</dbReference>
<dbReference type="GO" id="GO:0008610">
    <property type="term" value="P:lipid biosynthetic process"/>
    <property type="evidence" value="ECO:0007669"/>
    <property type="project" value="UniProtKB-ARBA"/>
</dbReference>
<dbReference type="InterPro" id="IPR020845">
    <property type="entry name" value="AMP-binding_CS"/>
</dbReference>
<dbReference type="SUPFAM" id="SSF47336">
    <property type="entry name" value="ACP-like"/>
    <property type="match status" value="1"/>
</dbReference>
<keyword evidence="4" id="KW-1185">Reference proteome</keyword>
<proteinExistence type="predicted"/>
<dbReference type="SUPFAM" id="SSF52777">
    <property type="entry name" value="CoA-dependent acyltransferases"/>
    <property type="match status" value="2"/>
</dbReference>
<dbReference type="InterPro" id="IPR023213">
    <property type="entry name" value="CAT-like_dom_sf"/>
</dbReference>
<evidence type="ECO:0000256" key="1">
    <source>
        <dbReference type="ARBA" id="ARBA00001957"/>
    </source>
</evidence>